<evidence type="ECO:0000256" key="8">
    <source>
        <dbReference type="ARBA" id="ARBA00023239"/>
    </source>
</evidence>
<evidence type="ECO:0000256" key="5">
    <source>
        <dbReference type="ARBA" id="ARBA00022525"/>
    </source>
</evidence>
<feature type="binding site" evidence="9">
    <location>
        <position position="364"/>
    </location>
    <ligand>
        <name>(2R)-2-phosphoglycerate</name>
        <dbReference type="ChEBI" id="CHEBI:58289"/>
    </ligand>
</feature>
<dbReference type="InterPro" id="IPR036849">
    <property type="entry name" value="Enolase-like_C_sf"/>
</dbReference>
<evidence type="ECO:0000256" key="4">
    <source>
        <dbReference type="ARBA" id="ARBA00017068"/>
    </source>
</evidence>
<dbReference type="Pfam" id="PF00113">
    <property type="entry name" value="Enolase_C"/>
    <property type="match status" value="1"/>
</dbReference>
<dbReference type="NCBIfam" id="TIGR01060">
    <property type="entry name" value="eno"/>
    <property type="match status" value="1"/>
</dbReference>
<dbReference type="SUPFAM" id="SSF54826">
    <property type="entry name" value="Enolase N-terminal domain-like"/>
    <property type="match status" value="1"/>
</dbReference>
<comment type="catalytic activity">
    <reaction evidence="9">
        <text>(2R)-2-phosphoglycerate = phosphoenolpyruvate + H2O</text>
        <dbReference type="Rhea" id="RHEA:10164"/>
        <dbReference type="ChEBI" id="CHEBI:15377"/>
        <dbReference type="ChEBI" id="CHEBI:58289"/>
        <dbReference type="ChEBI" id="CHEBI:58702"/>
        <dbReference type="EC" id="4.2.1.11"/>
    </reaction>
</comment>
<dbReference type="GO" id="GO:0004634">
    <property type="term" value="F:phosphopyruvate hydratase activity"/>
    <property type="evidence" value="ECO:0007669"/>
    <property type="project" value="UniProtKB-EC"/>
</dbReference>
<dbReference type="SFLD" id="SFLDG00178">
    <property type="entry name" value="enolase"/>
    <property type="match status" value="1"/>
</dbReference>
<evidence type="ECO:0000313" key="12">
    <source>
        <dbReference type="EMBL" id="MBP2398649.1"/>
    </source>
</evidence>
<dbReference type="SMART" id="SM01192">
    <property type="entry name" value="Enolase_C"/>
    <property type="match status" value="1"/>
</dbReference>
<evidence type="ECO:0000256" key="7">
    <source>
        <dbReference type="ARBA" id="ARBA00023152"/>
    </source>
</evidence>
<evidence type="ECO:0000259" key="10">
    <source>
        <dbReference type="SMART" id="SM01192"/>
    </source>
</evidence>
<dbReference type="Gene3D" id="3.20.20.120">
    <property type="entry name" value="Enolase-like C-terminal domain"/>
    <property type="match status" value="1"/>
</dbReference>
<comment type="subcellular location">
    <subcellularLocation>
        <location evidence="9">Cytoplasm</location>
    </subcellularLocation>
    <subcellularLocation>
        <location evidence="9">Secreted</location>
    </subcellularLocation>
    <subcellularLocation>
        <location evidence="9">Cell surface</location>
    </subcellularLocation>
    <text evidence="9">Fractions of enolase are present in both the cytoplasm and on the cell surface.</text>
</comment>
<gene>
    <name evidence="9" type="primary">eno</name>
    <name evidence="12" type="ORF">JOF39_001730</name>
</gene>
<comment type="similarity">
    <text evidence="2 9">Belongs to the enolase family.</text>
</comment>
<dbReference type="EC" id="4.2.1.11" evidence="3 9"/>
<dbReference type="SMART" id="SM01193">
    <property type="entry name" value="Enolase_N"/>
    <property type="match status" value="1"/>
</dbReference>
<dbReference type="InterPro" id="IPR020810">
    <property type="entry name" value="Enolase_C"/>
</dbReference>
<dbReference type="RefSeq" id="WP_188947440.1">
    <property type="nucleotide sequence ID" value="NZ_BMPH01000003.1"/>
</dbReference>
<dbReference type="PANTHER" id="PTHR11902:SF1">
    <property type="entry name" value="ENOLASE"/>
    <property type="match status" value="1"/>
</dbReference>
<protein>
    <recommendedName>
        <fullName evidence="4 9">Enolase</fullName>
        <ecNumber evidence="3 9">4.2.1.11</ecNumber>
    </recommendedName>
    <alternativeName>
        <fullName evidence="9">2-phospho-D-glycerate hydro-lyase</fullName>
    </alternativeName>
    <alternativeName>
        <fullName evidence="9">2-phosphoglycerate dehydratase</fullName>
    </alternativeName>
</protein>
<dbReference type="InterPro" id="IPR029017">
    <property type="entry name" value="Enolase-like_N"/>
</dbReference>
<dbReference type="PRINTS" id="PR00148">
    <property type="entry name" value="ENOLASE"/>
</dbReference>
<keyword evidence="13" id="KW-1185">Reference proteome</keyword>
<dbReference type="Gene3D" id="3.30.390.10">
    <property type="entry name" value="Enolase-like, N-terminal domain"/>
    <property type="match status" value="1"/>
</dbReference>
<dbReference type="PANTHER" id="PTHR11902">
    <property type="entry name" value="ENOLASE"/>
    <property type="match status" value="1"/>
</dbReference>
<accession>A0ABS4XQ58</accession>
<keyword evidence="6 9" id="KW-0460">Magnesium</keyword>
<dbReference type="SFLD" id="SFLDS00001">
    <property type="entry name" value="Enolase"/>
    <property type="match status" value="1"/>
</dbReference>
<evidence type="ECO:0000259" key="11">
    <source>
        <dbReference type="SMART" id="SM01193"/>
    </source>
</evidence>
<feature type="active site" description="Proton acceptor" evidence="9">
    <location>
        <position position="335"/>
    </location>
</feature>
<feature type="binding site" evidence="9">
    <location>
        <position position="163"/>
    </location>
    <ligand>
        <name>(2R)-2-phosphoglycerate</name>
        <dbReference type="ChEBI" id="CHEBI:58289"/>
    </ligand>
</feature>
<dbReference type="SFLD" id="SFLDF00002">
    <property type="entry name" value="enolase"/>
    <property type="match status" value="1"/>
</dbReference>
<evidence type="ECO:0000256" key="2">
    <source>
        <dbReference type="ARBA" id="ARBA00009604"/>
    </source>
</evidence>
<evidence type="ECO:0000256" key="6">
    <source>
        <dbReference type="ARBA" id="ARBA00022842"/>
    </source>
</evidence>
<comment type="function">
    <text evidence="9">Catalyzes the reversible conversion of 2-phosphoglycerate (2-PG) into phosphoenolpyruvate (PEP). It is essential for the degradation of carbohydrates via glycolysis.</text>
</comment>
<evidence type="ECO:0000256" key="3">
    <source>
        <dbReference type="ARBA" id="ARBA00012058"/>
    </source>
</evidence>
<dbReference type="Pfam" id="PF03952">
    <property type="entry name" value="Enolase_N"/>
    <property type="match status" value="1"/>
</dbReference>
<feature type="active site" description="Proton donor" evidence="9">
    <location>
        <position position="205"/>
    </location>
</feature>
<dbReference type="Proteomes" id="UP001195422">
    <property type="component" value="Unassembled WGS sequence"/>
</dbReference>
<feature type="binding site" evidence="9">
    <location>
        <position position="386"/>
    </location>
    <ligand>
        <name>(2R)-2-phosphoglycerate</name>
        <dbReference type="ChEBI" id="CHEBI:58289"/>
    </ligand>
</feature>
<proteinExistence type="inferred from homology"/>
<dbReference type="CDD" id="cd03313">
    <property type="entry name" value="enolase"/>
    <property type="match status" value="1"/>
</dbReference>
<dbReference type="PROSITE" id="PS00164">
    <property type="entry name" value="ENOLASE"/>
    <property type="match status" value="1"/>
</dbReference>
<evidence type="ECO:0000313" key="13">
    <source>
        <dbReference type="Proteomes" id="UP001195422"/>
    </source>
</evidence>
<keyword evidence="5 9" id="KW-0964">Secreted</keyword>
<reference evidence="12 13" key="1">
    <citation type="submission" date="2021-03" db="EMBL/GenBank/DDBJ databases">
        <title>Sequencing the genomes of 1000 actinobacteria strains.</title>
        <authorList>
            <person name="Klenk H.-P."/>
        </authorList>
    </citation>
    <scope>NUCLEOTIDE SEQUENCE [LARGE SCALE GENOMIC DNA]</scope>
    <source>
        <strain evidence="12 13">DSM 20168</strain>
    </source>
</reference>
<feature type="binding site" evidence="9">
    <location>
        <position position="283"/>
    </location>
    <ligand>
        <name>Mg(2+)</name>
        <dbReference type="ChEBI" id="CHEBI:18420"/>
    </ligand>
</feature>
<name>A0ABS4XQ58_GLUPR</name>
<keyword evidence="7 9" id="KW-0324">Glycolysis</keyword>
<comment type="caution">
    <text evidence="12">The sequence shown here is derived from an EMBL/GenBank/DDBJ whole genome shotgun (WGS) entry which is preliminary data.</text>
</comment>
<dbReference type="InterPro" id="IPR020809">
    <property type="entry name" value="Enolase_CS"/>
</dbReference>
<evidence type="ECO:0000256" key="1">
    <source>
        <dbReference type="ARBA" id="ARBA00005031"/>
    </source>
</evidence>
<dbReference type="SUPFAM" id="SSF51604">
    <property type="entry name" value="Enolase C-terminal domain-like"/>
    <property type="match status" value="1"/>
</dbReference>
<dbReference type="InterPro" id="IPR020811">
    <property type="entry name" value="Enolase_N"/>
</dbReference>
<feature type="binding site" evidence="9">
    <location>
        <position position="310"/>
    </location>
    <ligand>
        <name>Mg(2+)</name>
        <dbReference type="ChEBI" id="CHEBI:18420"/>
    </ligand>
</feature>
<dbReference type="EMBL" id="JAGIOJ010000001">
    <property type="protein sequence ID" value="MBP2398649.1"/>
    <property type="molecule type" value="Genomic_DNA"/>
</dbReference>
<keyword evidence="9" id="KW-0963">Cytoplasm</keyword>
<feature type="domain" description="Enolase C-terminal TIM barrel" evidence="10">
    <location>
        <begin position="139"/>
        <end position="423"/>
    </location>
</feature>
<feature type="domain" description="Enolase N-terminal" evidence="11">
    <location>
        <begin position="4"/>
        <end position="134"/>
    </location>
</feature>
<comment type="pathway">
    <text evidence="1 9">Carbohydrate degradation; glycolysis; pyruvate from D-glyceraldehyde 3-phosphate: step 4/5.</text>
</comment>
<evidence type="ECO:0000256" key="9">
    <source>
        <dbReference type="HAMAP-Rule" id="MF_00318"/>
    </source>
</evidence>
<keyword evidence="8 9" id="KW-0456">Lyase</keyword>
<feature type="binding site" evidence="9">
    <location>
        <position position="242"/>
    </location>
    <ligand>
        <name>Mg(2+)</name>
        <dbReference type="ChEBI" id="CHEBI:18420"/>
    </ligand>
</feature>
<keyword evidence="9" id="KW-0479">Metal-binding</keyword>
<dbReference type="InterPro" id="IPR000941">
    <property type="entry name" value="Enolase"/>
</dbReference>
<feature type="binding site" evidence="9">
    <location>
        <position position="365"/>
    </location>
    <ligand>
        <name>(2R)-2-phosphoglycerate</name>
        <dbReference type="ChEBI" id="CHEBI:58289"/>
    </ligand>
</feature>
<dbReference type="HAMAP" id="MF_00318">
    <property type="entry name" value="Enolase"/>
    <property type="match status" value="1"/>
</dbReference>
<comment type="cofactor">
    <cofactor evidence="9">
        <name>Mg(2+)</name>
        <dbReference type="ChEBI" id="CHEBI:18420"/>
    </cofactor>
    <text evidence="9">Binds a second Mg(2+) ion via substrate during catalysis.</text>
</comment>
<sequence length="426" mass="45224">MALIDAIHAREILDSRGNPTVEVEVLLTDGSHGRAAVPSGASTGQFEAVERRDGDKSRYLGKGVLGAVESVIEEIADELEGLDATDQRAIDQAMLDLDGTSNKSKLGANAILGVSLAVANAAAVSANLPLFKYLGGPNGHVLPVPLMNILNGGSHADSDVDIQEFMIAPLGAESFSEGLRWGVEVYHNLKDVLKEKNLSTGLGDEGGFAPNLPSNRAALELITEAIKRAGYTPGEDIALALDVASSEFYENGAYQFEGEARSAEQMSDYYAALVADFPLVSIEDPLDENDWDGWKTLTDAIGDKVQLVGDDLFVTNPERLAEGIEKGTANSLLVKVNQIGTLTETLDAITLAQRAGYTTITSHRSGETEDVTIADICVATNAGQIKTGAPARSERVAKYNQLLRIEEDLGASAVYAGKSAFPRFNS</sequence>
<organism evidence="12 13">
    <name type="scientific">Glutamicibacter protophormiae</name>
    <name type="common">Brevibacterium protophormiae</name>
    <dbReference type="NCBI Taxonomy" id="37930"/>
    <lineage>
        <taxon>Bacteria</taxon>
        <taxon>Bacillati</taxon>
        <taxon>Actinomycetota</taxon>
        <taxon>Actinomycetes</taxon>
        <taxon>Micrococcales</taxon>
        <taxon>Micrococcaceae</taxon>
        <taxon>Glutamicibacter</taxon>
    </lineage>
</organism>
<feature type="binding site" evidence="9">
    <location>
        <position position="335"/>
    </location>
    <ligand>
        <name>(2R)-2-phosphoglycerate</name>
        <dbReference type="ChEBI" id="CHEBI:58289"/>
    </ligand>
</feature>
<dbReference type="PIRSF" id="PIRSF001400">
    <property type="entry name" value="Enolase"/>
    <property type="match status" value="1"/>
</dbReference>